<keyword evidence="1 6" id="KW-1277">Toxin-antitoxin system</keyword>
<evidence type="ECO:0000256" key="6">
    <source>
        <dbReference type="HAMAP-Rule" id="MF_00265"/>
    </source>
</evidence>
<keyword evidence="2 6" id="KW-0540">Nuclease</keyword>
<dbReference type="GO" id="GO:0000287">
    <property type="term" value="F:magnesium ion binding"/>
    <property type="evidence" value="ECO:0007669"/>
    <property type="project" value="UniProtKB-UniRule"/>
</dbReference>
<evidence type="ECO:0000313" key="9">
    <source>
        <dbReference type="Proteomes" id="UP000253495"/>
    </source>
</evidence>
<dbReference type="PANTHER" id="PTHR35901:SF1">
    <property type="entry name" value="EXONUCLEASE VAPC9"/>
    <property type="match status" value="1"/>
</dbReference>
<dbReference type="InterPro" id="IPR029060">
    <property type="entry name" value="PIN-like_dom_sf"/>
</dbReference>
<dbReference type="EC" id="3.1.-.-" evidence="6"/>
<sequence>MLVVDASVLADALLDDGPAGRQCRDELAADDRWAAPSHLTVEILSVVRGRLLGRKITRERADEAVLALGELAVELVESGQLITRVWQLRGNATAYDATYVAAAEAMECPLVTRDRRLSRARGIRCEVRLVKGE</sequence>
<evidence type="ECO:0000256" key="2">
    <source>
        <dbReference type="ARBA" id="ARBA00022722"/>
    </source>
</evidence>
<keyword evidence="3 6" id="KW-0479">Metal-binding</keyword>
<evidence type="ECO:0000256" key="1">
    <source>
        <dbReference type="ARBA" id="ARBA00022649"/>
    </source>
</evidence>
<evidence type="ECO:0000259" key="7">
    <source>
        <dbReference type="Pfam" id="PF01850"/>
    </source>
</evidence>
<dbReference type="GO" id="GO:0090729">
    <property type="term" value="F:toxin activity"/>
    <property type="evidence" value="ECO:0007669"/>
    <property type="project" value="UniProtKB-KW"/>
</dbReference>
<evidence type="ECO:0000256" key="4">
    <source>
        <dbReference type="ARBA" id="ARBA00022801"/>
    </source>
</evidence>
<dbReference type="InterPro" id="IPR044153">
    <property type="entry name" value="PIN_Pae0151-like"/>
</dbReference>
<dbReference type="HAMAP" id="MF_00265">
    <property type="entry name" value="VapC_Nob1"/>
    <property type="match status" value="1"/>
</dbReference>
<gene>
    <name evidence="6" type="primary">vapC</name>
    <name evidence="8" type="ORF">DFQ14_10364</name>
</gene>
<dbReference type="OrthoDB" id="4377304at2"/>
<evidence type="ECO:0000256" key="5">
    <source>
        <dbReference type="ARBA" id="ARBA00022842"/>
    </source>
</evidence>
<reference evidence="8 9" key="1">
    <citation type="submission" date="2018-07" db="EMBL/GenBank/DDBJ databases">
        <title>Genomic Encyclopedia of Type Strains, Phase III (KMG-III): the genomes of soil and plant-associated and newly described type strains.</title>
        <authorList>
            <person name="Whitman W."/>
        </authorList>
    </citation>
    <scope>NUCLEOTIDE SEQUENCE [LARGE SCALE GENOMIC DNA]</scope>
    <source>
        <strain evidence="8 9">CECT 8575</strain>
    </source>
</reference>
<dbReference type="SUPFAM" id="SSF88723">
    <property type="entry name" value="PIN domain-like"/>
    <property type="match status" value="1"/>
</dbReference>
<dbReference type="InterPro" id="IPR051619">
    <property type="entry name" value="TypeII_TA_RNase_PINc/VapC"/>
</dbReference>
<keyword evidence="9" id="KW-1185">Reference proteome</keyword>
<keyword evidence="6" id="KW-0800">Toxin</keyword>
<feature type="binding site" evidence="6">
    <location>
        <position position="5"/>
    </location>
    <ligand>
        <name>Mg(2+)</name>
        <dbReference type="ChEBI" id="CHEBI:18420"/>
    </ligand>
</feature>
<organism evidence="8 9">
    <name type="scientific">Halopolyspora algeriensis</name>
    <dbReference type="NCBI Taxonomy" id="1500506"/>
    <lineage>
        <taxon>Bacteria</taxon>
        <taxon>Bacillati</taxon>
        <taxon>Actinomycetota</taxon>
        <taxon>Actinomycetes</taxon>
        <taxon>Actinomycetes incertae sedis</taxon>
        <taxon>Halopolyspora</taxon>
    </lineage>
</organism>
<evidence type="ECO:0000256" key="3">
    <source>
        <dbReference type="ARBA" id="ARBA00022723"/>
    </source>
</evidence>
<accession>A0A368VTF9</accession>
<keyword evidence="4 6" id="KW-0378">Hydrolase</keyword>
<comment type="caution">
    <text evidence="8">The sequence shown here is derived from an EMBL/GenBank/DDBJ whole genome shotgun (WGS) entry which is preliminary data.</text>
</comment>
<evidence type="ECO:0000313" key="8">
    <source>
        <dbReference type="EMBL" id="RCW45101.1"/>
    </source>
</evidence>
<dbReference type="Gene3D" id="3.40.50.1010">
    <property type="entry name" value="5'-nuclease"/>
    <property type="match status" value="1"/>
</dbReference>
<protein>
    <recommendedName>
        <fullName evidence="6">Ribonuclease VapC</fullName>
        <shortName evidence="6">RNase VapC</shortName>
        <ecNumber evidence="6">3.1.-.-</ecNumber>
    </recommendedName>
    <alternativeName>
        <fullName evidence="6">Toxin VapC</fullName>
    </alternativeName>
</protein>
<dbReference type="PANTHER" id="PTHR35901">
    <property type="entry name" value="RIBONUCLEASE VAPC3"/>
    <property type="match status" value="1"/>
</dbReference>
<dbReference type="RefSeq" id="WP_114452238.1">
    <property type="nucleotide sequence ID" value="NZ_QPJC01000003.1"/>
</dbReference>
<dbReference type="Pfam" id="PF01850">
    <property type="entry name" value="PIN"/>
    <property type="match status" value="1"/>
</dbReference>
<keyword evidence="5 6" id="KW-0460">Magnesium</keyword>
<comment type="function">
    <text evidence="6">Toxic component of a toxin-antitoxin (TA) system. An RNase.</text>
</comment>
<comment type="cofactor">
    <cofactor evidence="6">
        <name>Mg(2+)</name>
        <dbReference type="ChEBI" id="CHEBI:18420"/>
    </cofactor>
</comment>
<feature type="binding site" evidence="6">
    <location>
        <position position="96"/>
    </location>
    <ligand>
        <name>Mg(2+)</name>
        <dbReference type="ChEBI" id="CHEBI:18420"/>
    </ligand>
</feature>
<dbReference type="AlphaFoldDB" id="A0A368VTF9"/>
<proteinExistence type="inferred from homology"/>
<dbReference type="CDD" id="cd09873">
    <property type="entry name" value="PIN_Pae0151-like"/>
    <property type="match status" value="1"/>
</dbReference>
<dbReference type="EMBL" id="QPJC01000003">
    <property type="protein sequence ID" value="RCW45101.1"/>
    <property type="molecule type" value="Genomic_DNA"/>
</dbReference>
<dbReference type="GO" id="GO:0004540">
    <property type="term" value="F:RNA nuclease activity"/>
    <property type="evidence" value="ECO:0007669"/>
    <property type="project" value="InterPro"/>
</dbReference>
<dbReference type="GO" id="GO:0016787">
    <property type="term" value="F:hydrolase activity"/>
    <property type="evidence" value="ECO:0007669"/>
    <property type="project" value="UniProtKB-KW"/>
</dbReference>
<dbReference type="InterPro" id="IPR002716">
    <property type="entry name" value="PIN_dom"/>
</dbReference>
<feature type="domain" description="PIN" evidence="7">
    <location>
        <begin position="3"/>
        <end position="121"/>
    </location>
</feature>
<dbReference type="Proteomes" id="UP000253495">
    <property type="component" value="Unassembled WGS sequence"/>
</dbReference>
<dbReference type="InterPro" id="IPR022907">
    <property type="entry name" value="VapC_family"/>
</dbReference>
<comment type="similarity">
    <text evidence="6">Belongs to the PINc/VapC protein family.</text>
</comment>
<name>A0A368VTF9_9ACTN</name>